<gene>
    <name evidence="3" type="ORF">ASPVEDRAFT_34681</name>
</gene>
<evidence type="ECO:0000313" key="4">
    <source>
        <dbReference type="Proteomes" id="UP000184073"/>
    </source>
</evidence>
<sequence>MHRSSVLFALAGASLAAAQGFSTECTDISLNNSWLVATCPSGNGDDITSSVFLNSNVGNDGGDLAWKEDGQYRQSCRECTLIDGNTLQCSCPIATGPSYQTTSLNLEEHIANYEGHLLSNRTGEITTVPENSDTPVPLDFGVQLGLDTLNDDCSGVGMTLSLNLPTDCYYVNPGVQDILFTSGVQSGNNGWEIAAYSDKECTSEIVHTFTADENDQCVAFEPKAMAWSVKPLWNADY</sequence>
<dbReference type="InterPro" id="IPR036673">
    <property type="entry name" value="Cyanovirin-N_sf"/>
</dbReference>
<reference evidence="4" key="1">
    <citation type="journal article" date="2017" name="Genome Biol.">
        <title>Comparative genomics reveals high biological diversity and specific adaptations in the industrially and medically important fungal genus Aspergillus.</title>
        <authorList>
            <person name="de Vries R.P."/>
            <person name="Riley R."/>
            <person name="Wiebenga A."/>
            <person name="Aguilar-Osorio G."/>
            <person name="Amillis S."/>
            <person name="Uchima C.A."/>
            <person name="Anderluh G."/>
            <person name="Asadollahi M."/>
            <person name="Askin M."/>
            <person name="Barry K."/>
            <person name="Battaglia E."/>
            <person name="Bayram O."/>
            <person name="Benocci T."/>
            <person name="Braus-Stromeyer S.A."/>
            <person name="Caldana C."/>
            <person name="Canovas D."/>
            <person name="Cerqueira G.C."/>
            <person name="Chen F."/>
            <person name="Chen W."/>
            <person name="Choi C."/>
            <person name="Clum A."/>
            <person name="Dos Santos R.A."/>
            <person name="Damasio A.R."/>
            <person name="Diallinas G."/>
            <person name="Emri T."/>
            <person name="Fekete E."/>
            <person name="Flipphi M."/>
            <person name="Freyberg S."/>
            <person name="Gallo A."/>
            <person name="Gournas C."/>
            <person name="Habgood R."/>
            <person name="Hainaut M."/>
            <person name="Harispe M.L."/>
            <person name="Henrissat B."/>
            <person name="Hilden K.S."/>
            <person name="Hope R."/>
            <person name="Hossain A."/>
            <person name="Karabika E."/>
            <person name="Karaffa L."/>
            <person name="Karanyi Z."/>
            <person name="Krasevec N."/>
            <person name="Kuo A."/>
            <person name="Kusch H."/>
            <person name="LaButti K."/>
            <person name="Lagendijk E.L."/>
            <person name="Lapidus A."/>
            <person name="Levasseur A."/>
            <person name="Lindquist E."/>
            <person name="Lipzen A."/>
            <person name="Logrieco A.F."/>
            <person name="MacCabe A."/>
            <person name="Maekelae M.R."/>
            <person name="Malavazi I."/>
            <person name="Melin P."/>
            <person name="Meyer V."/>
            <person name="Mielnichuk N."/>
            <person name="Miskei M."/>
            <person name="Molnar A.P."/>
            <person name="Mule G."/>
            <person name="Ngan C.Y."/>
            <person name="Orejas M."/>
            <person name="Orosz E."/>
            <person name="Ouedraogo J.P."/>
            <person name="Overkamp K.M."/>
            <person name="Park H.-S."/>
            <person name="Perrone G."/>
            <person name="Piumi F."/>
            <person name="Punt P.J."/>
            <person name="Ram A.F."/>
            <person name="Ramon A."/>
            <person name="Rauscher S."/>
            <person name="Record E."/>
            <person name="Riano-Pachon D.M."/>
            <person name="Robert V."/>
            <person name="Roehrig J."/>
            <person name="Ruller R."/>
            <person name="Salamov A."/>
            <person name="Salih N.S."/>
            <person name="Samson R.A."/>
            <person name="Sandor E."/>
            <person name="Sanguinetti M."/>
            <person name="Schuetze T."/>
            <person name="Sepcic K."/>
            <person name="Shelest E."/>
            <person name="Sherlock G."/>
            <person name="Sophianopoulou V."/>
            <person name="Squina F.M."/>
            <person name="Sun H."/>
            <person name="Susca A."/>
            <person name="Todd R.B."/>
            <person name="Tsang A."/>
            <person name="Unkles S.E."/>
            <person name="van de Wiele N."/>
            <person name="van Rossen-Uffink D."/>
            <person name="Oliveira J.V."/>
            <person name="Vesth T.C."/>
            <person name="Visser J."/>
            <person name="Yu J.-H."/>
            <person name="Zhou M."/>
            <person name="Andersen M.R."/>
            <person name="Archer D.B."/>
            <person name="Baker S.E."/>
            <person name="Benoit I."/>
            <person name="Brakhage A.A."/>
            <person name="Braus G.H."/>
            <person name="Fischer R."/>
            <person name="Frisvad J.C."/>
            <person name="Goldman G.H."/>
            <person name="Houbraken J."/>
            <person name="Oakley B."/>
            <person name="Pocsi I."/>
            <person name="Scazzocchio C."/>
            <person name="Seiboth B."/>
            <person name="vanKuyk P.A."/>
            <person name="Wortman J."/>
            <person name="Dyer P.S."/>
            <person name="Grigoriev I.V."/>
        </authorList>
    </citation>
    <scope>NUCLEOTIDE SEQUENCE [LARGE SCALE GENOMIC DNA]</scope>
    <source>
        <strain evidence="4">CBS 583.65</strain>
    </source>
</reference>
<organism evidence="3 4">
    <name type="scientific">Aspergillus versicolor CBS 583.65</name>
    <dbReference type="NCBI Taxonomy" id="1036611"/>
    <lineage>
        <taxon>Eukaryota</taxon>
        <taxon>Fungi</taxon>
        <taxon>Dikarya</taxon>
        <taxon>Ascomycota</taxon>
        <taxon>Pezizomycotina</taxon>
        <taxon>Eurotiomycetes</taxon>
        <taxon>Eurotiomycetidae</taxon>
        <taxon>Eurotiales</taxon>
        <taxon>Aspergillaceae</taxon>
        <taxon>Aspergillus</taxon>
        <taxon>Aspergillus subgen. Nidulantes</taxon>
    </lineage>
</organism>
<name>A0A1L9Q443_ASPVE</name>
<dbReference type="SUPFAM" id="SSF51322">
    <property type="entry name" value="Cyanovirin-N"/>
    <property type="match status" value="1"/>
</dbReference>
<dbReference type="STRING" id="1036611.A0A1L9Q443"/>
<protein>
    <recommendedName>
        <fullName evidence="2">Cyanovirin-N domain-containing protein</fullName>
    </recommendedName>
</protein>
<dbReference type="RefSeq" id="XP_040674296.1">
    <property type="nucleotide sequence ID" value="XM_040810881.1"/>
</dbReference>
<dbReference type="GeneID" id="63726392"/>
<dbReference type="Proteomes" id="UP000184073">
    <property type="component" value="Unassembled WGS sequence"/>
</dbReference>
<evidence type="ECO:0000256" key="1">
    <source>
        <dbReference type="SAM" id="SignalP"/>
    </source>
</evidence>
<keyword evidence="1" id="KW-0732">Signal</keyword>
<dbReference type="Gene3D" id="2.30.60.10">
    <property type="entry name" value="Cyanovirin-N"/>
    <property type="match status" value="1"/>
</dbReference>
<dbReference type="InterPro" id="IPR011058">
    <property type="entry name" value="Cyanovirin-N"/>
</dbReference>
<dbReference type="Pfam" id="PF08881">
    <property type="entry name" value="CVNH"/>
    <property type="match status" value="1"/>
</dbReference>
<accession>A0A1L9Q443</accession>
<dbReference type="OrthoDB" id="4672515at2759"/>
<dbReference type="EMBL" id="KV878140">
    <property type="protein sequence ID" value="OJJ08534.1"/>
    <property type="molecule type" value="Genomic_DNA"/>
</dbReference>
<feature type="signal peptide" evidence="1">
    <location>
        <begin position="1"/>
        <end position="20"/>
    </location>
</feature>
<proteinExistence type="predicted"/>
<feature type="domain" description="Cyanovirin-N" evidence="2">
    <location>
        <begin position="20"/>
        <end position="119"/>
    </location>
</feature>
<dbReference type="SMART" id="SM01111">
    <property type="entry name" value="CVNH"/>
    <property type="match status" value="1"/>
</dbReference>
<dbReference type="AlphaFoldDB" id="A0A1L9Q443"/>
<evidence type="ECO:0000313" key="3">
    <source>
        <dbReference type="EMBL" id="OJJ08534.1"/>
    </source>
</evidence>
<dbReference type="VEuPathDB" id="FungiDB:ASPVEDRAFT_34681"/>
<keyword evidence="4" id="KW-1185">Reference proteome</keyword>
<evidence type="ECO:0000259" key="2">
    <source>
        <dbReference type="SMART" id="SM01111"/>
    </source>
</evidence>
<feature type="chain" id="PRO_5012950868" description="Cyanovirin-N domain-containing protein" evidence="1">
    <location>
        <begin position="21"/>
        <end position="237"/>
    </location>
</feature>